<evidence type="ECO:0000313" key="5">
    <source>
        <dbReference type="EMBL" id="RXE55221.1"/>
    </source>
</evidence>
<reference evidence="5 6" key="1">
    <citation type="journal article" date="2015" name="Int. J. Syst. Evol. Microbiol.">
        <title>Methanoculleus taiwanensis sp. nov., a methanogen isolated from deep marine sediment at the deformation front area near Taiwan.</title>
        <authorList>
            <person name="Weng C.Y."/>
            <person name="Chen S.C."/>
            <person name="Lai M.C."/>
            <person name="Wu S.Y."/>
            <person name="Lin S."/>
            <person name="Yang T.F."/>
            <person name="Chen P.C."/>
        </authorList>
    </citation>
    <scope>NUCLEOTIDE SEQUENCE [LARGE SCALE GENOMIC DNA]</scope>
    <source>
        <strain evidence="5 6">CYW4</strain>
    </source>
</reference>
<evidence type="ECO:0000259" key="4">
    <source>
        <dbReference type="Pfam" id="PF03065"/>
    </source>
</evidence>
<dbReference type="Pfam" id="PF12055">
    <property type="entry name" value="DUF3536"/>
    <property type="match status" value="1"/>
</dbReference>
<dbReference type="GO" id="GO:0003824">
    <property type="term" value="F:catalytic activity"/>
    <property type="evidence" value="ECO:0007669"/>
    <property type="project" value="InterPro"/>
</dbReference>
<dbReference type="EMBL" id="LHQS01000003">
    <property type="protein sequence ID" value="RXE55221.1"/>
    <property type="molecule type" value="Genomic_DNA"/>
</dbReference>
<dbReference type="Proteomes" id="UP000290932">
    <property type="component" value="Unassembled WGS sequence"/>
</dbReference>
<comment type="caution">
    <text evidence="5">The sequence shown here is derived from an EMBL/GenBank/DDBJ whole genome shotgun (WGS) entry which is preliminary data.</text>
</comment>
<dbReference type="AlphaFoldDB" id="A0A498GWB5"/>
<keyword evidence="2 3" id="KW-0119">Carbohydrate metabolism</keyword>
<dbReference type="InterPro" id="IPR004300">
    <property type="entry name" value="Glyco_hydro_57_N"/>
</dbReference>
<dbReference type="Gene3D" id="3.20.110.10">
    <property type="entry name" value="Glycoside hydrolase 38, N terminal domain"/>
    <property type="match status" value="1"/>
</dbReference>
<dbReference type="InterPro" id="IPR021923">
    <property type="entry name" value="DUF3536"/>
</dbReference>
<dbReference type="Pfam" id="PF03065">
    <property type="entry name" value="Glyco_hydro_57"/>
    <property type="match status" value="1"/>
</dbReference>
<evidence type="ECO:0000256" key="3">
    <source>
        <dbReference type="RuleBase" id="RU361196"/>
    </source>
</evidence>
<dbReference type="PANTHER" id="PTHR36306">
    <property type="entry name" value="ALPHA-AMYLASE-RELATED-RELATED"/>
    <property type="match status" value="1"/>
</dbReference>
<dbReference type="InterPro" id="IPR052046">
    <property type="entry name" value="GH57_Enzymes"/>
</dbReference>
<dbReference type="RefSeq" id="WP_128694368.1">
    <property type="nucleotide sequence ID" value="NZ_LHQS01000003.1"/>
</dbReference>
<dbReference type="PANTHER" id="PTHR36306:SF3">
    <property type="entry name" value="GLYCOSIDE HYDROLASE FAMILY 57"/>
    <property type="match status" value="1"/>
</dbReference>
<dbReference type="CDD" id="cd10797">
    <property type="entry name" value="GH57N_APU_like_1"/>
    <property type="match status" value="1"/>
</dbReference>
<dbReference type="OrthoDB" id="18576at2157"/>
<evidence type="ECO:0000256" key="1">
    <source>
        <dbReference type="ARBA" id="ARBA00006821"/>
    </source>
</evidence>
<gene>
    <name evidence="5" type="ORF">ABH15_10515</name>
</gene>
<accession>A0A498GWB5</accession>
<organism evidence="5 6">
    <name type="scientific">Methanoculleus taiwanensis</name>
    <dbReference type="NCBI Taxonomy" id="1550565"/>
    <lineage>
        <taxon>Archaea</taxon>
        <taxon>Methanobacteriati</taxon>
        <taxon>Methanobacteriota</taxon>
        <taxon>Stenosarchaea group</taxon>
        <taxon>Methanomicrobia</taxon>
        <taxon>Methanomicrobiales</taxon>
        <taxon>Methanomicrobiaceae</taxon>
        <taxon>Methanoculleus</taxon>
    </lineage>
</organism>
<proteinExistence type="inferred from homology"/>
<protein>
    <recommendedName>
        <fullName evidence="4">Glycoside hydrolase family 57 N-terminal domain-containing protein</fullName>
    </recommendedName>
</protein>
<name>A0A498GWB5_9EURY</name>
<keyword evidence="6" id="KW-1185">Reference proteome</keyword>
<evidence type="ECO:0000313" key="6">
    <source>
        <dbReference type="Proteomes" id="UP000290932"/>
    </source>
</evidence>
<dbReference type="InterPro" id="IPR011330">
    <property type="entry name" value="Glyco_hydro/deAcase_b/a-brl"/>
</dbReference>
<dbReference type="SUPFAM" id="SSF88713">
    <property type="entry name" value="Glycoside hydrolase/deacetylase"/>
    <property type="match status" value="1"/>
</dbReference>
<feature type="domain" description="Glycoside hydrolase family 57 N-terminal" evidence="4">
    <location>
        <begin position="111"/>
        <end position="311"/>
    </location>
</feature>
<dbReference type="GO" id="GO:0005975">
    <property type="term" value="P:carbohydrate metabolic process"/>
    <property type="evidence" value="ECO:0007669"/>
    <property type="project" value="InterPro"/>
</dbReference>
<comment type="similarity">
    <text evidence="1 3">Belongs to the glycosyl hydrolase 57 family.</text>
</comment>
<dbReference type="InterPro" id="IPR027291">
    <property type="entry name" value="Glyco_hydro_38_N_sf"/>
</dbReference>
<evidence type="ECO:0000256" key="2">
    <source>
        <dbReference type="ARBA" id="ARBA00023277"/>
    </source>
</evidence>
<sequence>MSRYICIHGHFYQPPRENPWLGTVEVQESAYPYHDWNERIAAECYAPNADARILDHDGLITEIVSTYGRISFSTGPTLLSWMERRRPDIYESILAADRDGQERFGGHGPAIAQGYNHLILPLAGTRDKRTQVVWGVRDFASRFGRRPEGMWLPETAVDLETLDIMAGEGIRFTILAPHQAYRVRSRDGGEWEEVDGGSLDTTVPYHCSLPSGRSIALFFYDGAISHEIAFGDLLTDGQRFAERLVNAVSPDLPGPRLAHVATDGETYGHHRRFTEMALAYCLRTIERVGRANLTVYGEYLERFPPTREVEIRENTSWSCIHGIERWRSGCSCGTGKYPDGTHEWRVGLYEATVRLRERLGEIYLRRIASLVRYPWEMRDDYISLIRDRSDANTEQFLARHGAASLPPEETAVLLQLLEMERQAMLMATSCGWFFDDISELGSVQVMRHAARAMHLAREIAGVDLEEEYVEPLRNAPSNSETFTNGAEVYAACVRPYRMDLSRVAVHFAALTLSGDPDLPDMPAEYTGTFTAGEECRAGDRRFTAGTFSLRSAVTLDTIMLDCAALSTGSGRFVLGARPHTDDEAAARLFRKAAEALRESGDDQVHTTFAALFGDALYPLLSLTRDEQTTILHRTLASRHRAAERAARGTARQHGTLLPRIGELGQRPPSDYAGFILEADLSTLLTRPELDQEALDAVLSAMEAWGVRPESPATNRAAADRLDVCLTNLARRPGDLPPLRSIVEHIEAVERIPVRPDLRESQKIFFSIYRQQYAEMQQRMGAGNPAAAEWLNTFQRLGVYLKVKIR</sequence>